<feature type="signal peptide" evidence="1">
    <location>
        <begin position="1"/>
        <end position="16"/>
    </location>
</feature>
<proteinExistence type="predicted"/>
<sequence>MFLSLILLIHCLFLHSRDYVKRIYKFCHCGLVCHHSGHLKMYCIYKYL</sequence>
<keyword evidence="1" id="KW-0732">Signal</keyword>
<dbReference type="AlphaFoldDB" id="A0A0E9PP89"/>
<name>A0A0E9PP89_ANGAN</name>
<dbReference type="EMBL" id="GBXM01102904">
    <property type="protein sequence ID" value="JAH05673.1"/>
    <property type="molecule type" value="Transcribed_RNA"/>
</dbReference>
<protein>
    <submittedName>
        <fullName evidence="2">Uncharacterized protein</fullName>
    </submittedName>
</protein>
<reference evidence="2" key="1">
    <citation type="submission" date="2014-11" db="EMBL/GenBank/DDBJ databases">
        <authorList>
            <person name="Amaro Gonzalez C."/>
        </authorList>
    </citation>
    <scope>NUCLEOTIDE SEQUENCE</scope>
</reference>
<accession>A0A0E9PP89</accession>
<evidence type="ECO:0000256" key="1">
    <source>
        <dbReference type="SAM" id="SignalP"/>
    </source>
</evidence>
<feature type="chain" id="PRO_5002430756" evidence="1">
    <location>
        <begin position="17"/>
        <end position="48"/>
    </location>
</feature>
<reference evidence="2" key="2">
    <citation type="journal article" date="2015" name="Fish Shellfish Immunol.">
        <title>Early steps in the European eel (Anguilla anguilla)-Vibrio vulnificus interaction in the gills: Role of the RtxA13 toxin.</title>
        <authorList>
            <person name="Callol A."/>
            <person name="Pajuelo D."/>
            <person name="Ebbesson L."/>
            <person name="Teles M."/>
            <person name="MacKenzie S."/>
            <person name="Amaro C."/>
        </authorList>
    </citation>
    <scope>NUCLEOTIDE SEQUENCE</scope>
</reference>
<evidence type="ECO:0000313" key="2">
    <source>
        <dbReference type="EMBL" id="JAH05673.1"/>
    </source>
</evidence>
<organism evidence="2">
    <name type="scientific">Anguilla anguilla</name>
    <name type="common">European freshwater eel</name>
    <name type="synonym">Muraena anguilla</name>
    <dbReference type="NCBI Taxonomy" id="7936"/>
    <lineage>
        <taxon>Eukaryota</taxon>
        <taxon>Metazoa</taxon>
        <taxon>Chordata</taxon>
        <taxon>Craniata</taxon>
        <taxon>Vertebrata</taxon>
        <taxon>Euteleostomi</taxon>
        <taxon>Actinopterygii</taxon>
        <taxon>Neopterygii</taxon>
        <taxon>Teleostei</taxon>
        <taxon>Anguilliformes</taxon>
        <taxon>Anguillidae</taxon>
        <taxon>Anguilla</taxon>
    </lineage>
</organism>